<evidence type="ECO:0000313" key="1">
    <source>
        <dbReference type="EMBL" id="KAI4560618.1"/>
    </source>
</evidence>
<dbReference type="EMBL" id="CM043047">
    <property type="protein sequence ID" value="KAI4560618.1"/>
    <property type="molecule type" value="Genomic_DNA"/>
</dbReference>
<name>A0ACB9U715_9CETA</name>
<proteinExistence type="predicted"/>
<evidence type="ECO:0000313" key="2">
    <source>
        <dbReference type="Proteomes" id="UP001057279"/>
    </source>
</evidence>
<dbReference type="Proteomes" id="UP001057279">
    <property type="component" value="Linkage Group LG22"/>
</dbReference>
<gene>
    <name evidence="1" type="ORF">MJG53_017247</name>
</gene>
<comment type="caution">
    <text evidence="1">The sequence shown here is derived from an EMBL/GenBank/DDBJ whole genome shotgun (WGS) entry which is preliminary data.</text>
</comment>
<reference evidence="1" key="1">
    <citation type="submission" date="2022-03" db="EMBL/GenBank/DDBJ databases">
        <title>Genomic analyses of argali, domestic sheep and their hybrids provide insights into chromosomal evolution, heterosis and genetic basis of agronomic traits.</title>
        <authorList>
            <person name="Li M."/>
        </authorList>
    </citation>
    <scope>NUCLEOTIDE SEQUENCE</scope>
    <source>
        <strain evidence="1">F1 hybrid</strain>
    </source>
</reference>
<organism evidence="1 2">
    <name type="scientific">Ovis ammon polii x Ovis aries</name>
    <dbReference type="NCBI Taxonomy" id="2918886"/>
    <lineage>
        <taxon>Eukaryota</taxon>
        <taxon>Metazoa</taxon>
        <taxon>Chordata</taxon>
        <taxon>Craniata</taxon>
        <taxon>Vertebrata</taxon>
        <taxon>Euteleostomi</taxon>
        <taxon>Mammalia</taxon>
        <taxon>Eutheria</taxon>
        <taxon>Laurasiatheria</taxon>
        <taxon>Artiodactyla</taxon>
        <taxon>Ruminantia</taxon>
        <taxon>Pecora</taxon>
        <taxon>Bovidae</taxon>
        <taxon>Caprinae</taxon>
        <taxon>Ovis</taxon>
    </lineage>
</organism>
<accession>A0ACB9U715</accession>
<keyword evidence="2" id="KW-1185">Reference proteome</keyword>
<protein>
    <submittedName>
        <fullName evidence="1">Uncharacterized protein</fullName>
    </submittedName>
</protein>
<sequence length="4956" mass="565391">MSAEEGDPPPPPEEDAPPSSGEPAPPGSEEVAPPDPGDEAPPPAEEETPPPPSSEEAPTLREAVSEGDTGSFSEKGPTSSLSDYLNLFPSDERIVMPDDDELEPGRVRPRPAPRMAQSMLSDVLSQSSRRSSKYRRSMSGIPNLQETLKERQARYRDARENRKMKIDPSYKYIFEVLSEKLGLDIVTVEELILDCPSLDPFTFFFMKDGCKTLKFLYQEGDVPGLECGRTIAGATKGAKMMRLYVDNAAPEKLKGQCVFFVRCRNDIPINTKNIQEEVLFTVLDASEGLLVGIRNMLANIFLPAILATNNWGALNQSQQGESEKHIFIETINRYLSFLDGARISIEGTVKLKKIDNVDFSKLHTFEEVTVAASNSETVRQLEDVLMIWYKQIEQVLIESEQMRKEADDSGPLTELEHWKRMSAKFNYIIEQIKGPSCKAVINVLNVAHSKLLKNWRDLDARITDTANESKDNVRYLYTLEKVCQPLYNYDLDCIFLFKEYQASFHKTRKQILESSGEKSFEVSEMYIFGKFEAFCKRLEKSSVFGFLLTLNICGGEEVWEALSIVLQSKNHDEESLMKTEELRACGHERLFLYGEVGSVALQATLFVRHPETGKLLVNFDPKILEVVRETKCMIKMQLDVPEQAKRLLKLESKLKGDKLYLQGLLQHYDDLCQEVTPVFVNLMTPKMKKINDLCEMHIDAVLKEIAKTLLISLPESGATKVEDMLTLNETYTKEWAEVLNHKSKHVEEAVKELISIFESIYEVKYSGKGARHLPELRKHVVFGSEGEDVEGTDYDAVPEADVKDDKEDEFKKVVNVTSGTIVPIHLIQDGELCSQLLFLMELPILQDETLIHLGSRGLHILIPYGRKRSEDVISFLKSEVHLAIPNVVMVPSLDDIQQAINRMIQLTLEVSRGVAHWGQQSRPIKRVISSTSRTTMDLSHPSPGKQLKKEDRSFEEMIPARKLKNFYPGVAEHKDISKLVLLLSSSVNSLRKAVHEALQDFQKYKTLWTEDRDVKVKEFLANNPSLTEIRSEILHYATFEQEIDELKPIIVVGALELHTEPMKLALSIEAKAWKMLLCRYLNEEYKKKMSDMIAFINEYLKKLSRPIRDLDDVRFAMEALSCIRDNEIQMDMTLGPIEEAYAILNRFEVEVTKEESEAVDTLRYSFNKLQSKAVSVQDELVQVQPKFKSNLLESVEVFREDVMNFAEAYETEGPMVPNIPPQEASNRLQIFQANFDDLWRKFVTYSSGEQLFGLPVTDYEVLHKTRKELNLLQKLYGLYDTVMGNISGYYEILWGDVDIEKINAELLEFQNRCRKLPKGLKDWQAFLDLKKRIDDFSESCPLLEMMTNKAMKQRHWDRISELTGTPFDVESDSFCLRNIMEAPLLKNKDDIEDICISAIKEKDIEAKLTQVIENWTNQNLSFAAFKGKGELLLKGTESGEIITLMEDSLMVLGSLLSNRYNAPFKKNIQNWVYKLSTSSDIIEEWLVVQNLWVYLEAVFVGGDIAKQLPQEAKRFQNIDKSWIKIMQRAHENPNVISCCVGDETMGQLLPHLHEQLEVCQKSLTGYLEKKRLLFPRFFFVSDPVLLEILGQASDSHTIQLDSPVMAKGPVEIWLLDLLKMQMSSLHNIIRSAFYQISDSGFQLLPFLNHFPAQVGLLGIQMLWTHDSEEALNNAKDDRKIMQVTNQKFLDILNTLISQTTHDLSKFDRVKFETLITIHVHQRDIFDDLNPGYAGRQELPENLKIQFRTVAMMVPDRQIIMRVKLASCGFLENVILAQKFYVLYKLCEEQLTKQIDEDEPLFLSLINDLFPGLQLDSNSYVELQAAVTNQVQLEGLINHPPWNLKLVQLYETSLVRHGLMTLGPSGSGKTTVITILMKALTECGRPHREMRMNPKAITAPQMFGRLDTATNDWTDGIFSTLWRKTLKAKKGENIFLILDGPVDAIWIENLNSVLDDNKTLTLANGDRIPMAPTCKLLFEVHNIENASPATVSRMGMVYISSSALSWKPILQAWLKKRTTQENNVFLTLYDKIFEDAYTYMKLNLNPKMQLLECNYIVQSLNLLEGLIPSKEEGGISCVEHLHKLFVFALMWSIGALLELESRDKLEAFMRSHESKLDLPEIPKGLTQTMYEFYVTDYALIFLYSEITFEECSFIKIQFNYCIGDWEHWNKKLQPYYYPTDSIPEYSSILVPNVDNVRTNFLIDTIAKQHKAVLLTGEQGTAKTVMIKAYLKKYDPEVQLAKSLNFSSATEPMMFQRTIESYVDKRMGSTYGPPGGRKMTVFIDDINMPVINEWGDQQRSWSDKPFTSSYKIYQCGKECIGFAPGIWFRVRGWYNITNEIVRQMMEMEGMYSLDKPGDFTTIVDVQLIAAMIHPGGGRNDIPQRLKRQFTVFNCTLPSNTSIDKIFGVIGCGYFDSCRRFKPEICDMILNLVSASRVLWQWTKVKMLPTPSKFHYIFNLRDLSRIWQGMLTIKADECASVHVLLSLFKHECNRVIADRFITPDDEQWFNTQLVRSVEENVSPDVGSYILPEPYFVDFLREMPEPTGDEPEDTTFEVPKVYELAMLALSCGMRALSSWHVDSLVVISRIIRTSCGNALLVGVGGSGKQSLSRLASFIAGYQIFQITLTRSYNVSNLTDDLKALYKVAGADGKGITFIFTDNEIKDESFLEYLNNLLSSGEISNLFARDEMDEITQGLISVMKRELPRHPPTFDNLYEYFISRSRKNLHVVLCFSPVGEKFRARSLKFPGLISGCTMDWFSRWPREALVAVASYFVSGYSIVCSSDTKRQVVETMGLFHDMVSESCESYFQRYRRRAHVTPKSYLSFINGYKNIYTEKVKYINEQAERMNIGLDKLMEASESVAKLSQDLAVKEKELAVASVKADEVLAEVTVSAQASAKVKNEVQEVKDKAQKIVDEIDSEKVIAETKLEAARPALEEAEAALNTIKPNDIATVRKLAKPPHLIMRIMDCVLLLFQKKIDPVTMDPEKPCCKPSWGESLKLMSATGFLWSLQQFPKDTINEETVELLQPYFNMDDYTFESAKKVCGNVAGLLSWTLAMATFYGVNREVLPLKANLAKQEGRLAVANAELGKAQALLDEKQAELDKVQAKFDAAMNEKMDLLNDADMCRKKMQAASTLIDGLSGEKVRWTQQSKEFKAQINRLVGDILLCTGFLSYLGPFNQIFRNYLLKEQWEIELKARKIPFTENLNLISMLVDPPTIGEWGLQGLPGDDLSIQNGIIVTKATRYPLLIDPQTQGKTWIKSKEKENDLQVTSLNHKYFRTHLEDSLSLGRPLLIEDIREELDPALDNVLEKNFIKSGTTFKVKVGDKECDVMDTFKLYITTKLPNPAFTPEINAKTSVIDFTVTMKGLENQLLRRVILTEKQELESERVKLLEDVTFNKRKMKELEDNLLYKLSATKGSLVDDESLIGVLRTTKLTAAEVSEKLHVAAETEVKINTAQEEFRPAATRGSILYFLITEMSMVNIMYQTSLAQFLKLFDQSMARSEKSPLPQKRITNIIEYLTYEVFTYSVRGLYENHKFLFVLLMTLKIDLQRGTVKHREFQALIKGGAALDLKACPPKPFRWILDMTWLNLVELSKLPQFAEIMNQISRNEKGWKSWFDKDAPEEEIIPDGYNDSLDTCRKLLLIRSWCPDRTVFQARKYIADSLEEKYTEPVILNLEKTWEESDTRTPLICFLSMGSDPTIQIDALAKKLKLECRTISMGQGQEVHARKLIQMSMQQGGWVLLQNCHLGLEFMEELLETLTITETIDDTFRVWITTEPHVRFPITLLQTSLKFTNEPPQGVRAGLKRTFAGINQDLLDISNLPMWKPMLYTVAFLHSTVQERRKFGPLGWNIPYEFNSADFSASVQFIQNHLDECDIKKGVSWNTVRYMIGEVQYGGRVTDDFDKRLLNCFARVWFSEKMFEPSFCFYTGYKIPVCKTLDQYFEYIQSLPSLDNPEVFGLHPNADITYQSNTASAVLETITNIQPKESGGGVGETREAIVYRLSEDMLSKLPPDYIPHEVKARLMKMGHLNSMNIFLRQEIDRMQKVISILRSSLSDLKLAIEGTIIMSENLRDALDNMYDARIPQIWKRVSWDSSTLGFWFTELLERNAQFSTWIFEGRPNVFWMTGFFNPQGFLTAMRQEVTRAHKGWALDSVTIHNEVLRQTKEEVTSPPVEGVYIYGLYMDGAAWDRRNGKLTESTPKVLFTQLPVLHIFAINSTAPKDPKLYVCPIYKKPRRTDLTFITVVYLRTVLSPDHWILREEGDVSSCLAPLSSLCHSDQRKERAQAYGKQSLALGHPNKCWVNAQGESSTWPNLTGKCRQVMGKEVMLQGLCWEYDGRTVGNHGNGSEWEPRPVLGFQQSTGTRRGFPGGSRIRQHPRAPPLFRDPVGPLAQVEKQVRKYHIAFIKGDDFVQPEFVKECAIRQESGYCSSSPALGASARLYTVLDSALEVILDSFPILARSRSFQRELLGPSSPSTEHLLPQPGAAVSLSETVQKWREYRRQCQRFLTEAPPPAADLFCNRTFDDYACWPDGSPGSFVNVSCPWYLPWASSVLQGHVYRFCTADGLWLHKDNSSLPWRDLSECEDSKRGDRFRDPSGAESPCPPGKQAVGEEDRGHPLYAMSPVCTQSSPERQLLSLYVVYTVGYALSFSALVIASAILLGFRHLHCTRNYIHLNLFASFILRALSVFIKDAVLKWMYSTAAQQHQWDGLLSYQESLGCRLVFLLMQYCVAANYYWLLVEGVYLYTLLALSVFSEQRVFRLYLSIGWGVPLLFVIPWGIVKYLYEDEGCWTRNSNMNYWLIIRLPILFAIGVNFLIFVRVICIVVSKLQANLMCKTDTKCRLAKSTLTLIPLLGTHEVIFAFVMDEHARGVLRFVKLFTELSFTSFQGLMVAILYCFVNNEVQMEFRKSWERWRLEHLHVQRENSMKPFKCPTSSLSCGATAGSSVYAASCQTSCS</sequence>